<dbReference type="InterPro" id="IPR002933">
    <property type="entry name" value="Peptidase_M20"/>
</dbReference>
<evidence type="ECO:0000313" key="4">
    <source>
        <dbReference type="EMBL" id="AVO27195.1"/>
    </source>
</evidence>
<dbReference type="Gene3D" id="3.40.630.10">
    <property type="entry name" value="Zn peptidases"/>
    <property type="match status" value="1"/>
</dbReference>
<dbReference type="Proteomes" id="UP000238358">
    <property type="component" value="Chromosome"/>
</dbReference>
<dbReference type="AlphaFoldDB" id="A0A2S0M6W1"/>
<dbReference type="GO" id="GO:0046872">
    <property type="term" value="F:metal ion binding"/>
    <property type="evidence" value="ECO:0007669"/>
    <property type="project" value="UniProtKB-KW"/>
</dbReference>
<dbReference type="NCBIfam" id="TIGR01891">
    <property type="entry name" value="amidohydrolases"/>
    <property type="match status" value="1"/>
</dbReference>
<dbReference type="SUPFAM" id="SSF53187">
    <property type="entry name" value="Zn-dependent exopeptidases"/>
    <property type="match status" value="1"/>
</dbReference>
<dbReference type="Gene3D" id="3.30.70.360">
    <property type="match status" value="1"/>
</dbReference>
<dbReference type="InterPro" id="IPR011650">
    <property type="entry name" value="Peptidase_M20_dimer"/>
</dbReference>
<protein>
    <submittedName>
        <fullName evidence="4">Amidohydrolase</fullName>
    </submittedName>
</protein>
<evidence type="ECO:0000259" key="3">
    <source>
        <dbReference type="Pfam" id="PF07687"/>
    </source>
</evidence>
<keyword evidence="1 4" id="KW-0378">Hydrolase</keyword>
<dbReference type="RefSeq" id="WP_027895415.1">
    <property type="nucleotide sequence ID" value="NZ_CP027569.1"/>
</dbReference>
<feature type="binding site" evidence="2">
    <location>
        <position position="97"/>
    </location>
    <ligand>
        <name>Mn(2+)</name>
        <dbReference type="ChEBI" id="CHEBI:29035"/>
        <label>2</label>
    </ligand>
</feature>
<feature type="binding site" evidence="2">
    <location>
        <position position="347"/>
    </location>
    <ligand>
        <name>Mn(2+)</name>
        <dbReference type="ChEBI" id="CHEBI:29035"/>
        <label>2</label>
    </ligand>
</feature>
<organism evidence="4 5">
    <name type="scientific">Megasphaera elsdenii</name>
    <dbReference type="NCBI Taxonomy" id="907"/>
    <lineage>
        <taxon>Bacteria</taxon>
        <taxon>Bacillati</taxon>
        <taxon>Bacillota</taxon>
        <taxon>Negativicutes</taxon>
        <taxon>Veillonellales</taxon>
        <taxon>Veillonellaceae</taxon>
        <taxon>Megasphaera</taxon>
    </lineage>
</organism>
<sequence>MIQDIQQYIHDEFQWFHRHPELSFKEVETTERIRQDLQKGGLRILNLPLETGVVAEVGTGEQPIVAIRCDIDALPINEEADVPYRSEHPGCMHACGHDFHTASVLGAAYLLKEREAEIQGTVRIIFQPGEEGPSGALKIVETGIIDDVDAIFGMHCTPLLDVGQMGILDGPAMAAVDAFRITFHGKGVHAAHPDKGIDPIVTAAAFVGAVQTVVSRNMDPFAATLVSVTHIEGGYNWNVIPDETFVEGTTRSMSKEGRQAIRNRIETLAASTAAAYEARAEVQWIPGPPALINDAHWGILARKVAEKQGFDKQPMAPSLGGEDFAFYYDKVPGYFVFVGTGHSYPNHNAKFKVNPAALYPASQYMAELACQAVAQIRQEGSSKE</sequence>
<dbReference type="InterPro" id="IPR017439">
    <property type="entry name" value="Amidohydrolase"/>
</dbReference>
<reference evidence="4 5" key="1">
    <citation type="journal article" date="2018" name="Genome Announc.">
        <title>Complete genomes of two Megasphaera elsdenii strains, NCIMB 702410 and ATCC 25940.</title>
        <authorList>
            <person name="Hatmaker E.A."/>
            <person name="O'Dell K."/>
            <person name="Riley L.A."/>
            <person name="Klingeman D.M."/>
            <person name="Guss A.M."/>
        </authorList>
    </citation>
    <scope>NUCLEOTIDE SEQUENCE [LARGE SCALE GENOMIC DNA]</scope>
    <source>
        <strain evidence="4 5">NCIMB702410</strain>
    </source>
</reference>
<name>A0A2S0M6W1_MEGEL</name>
<feature type="binding site" evidence="2">
    <location>
        <position position="155"/>
    </location>
    <ligand>
        <name>Mn(2+)</name>
        <dbReference type="ChEBI" id="CHEBI:29035"/>
        <label>2</label>
    </ligand>
</feature>
<dbReference type="PANTHER" id="PTHR11014">
    <property type="entry name" value="PEPTIDASE M20 FAMILY MEMBER"/>
    <property type="match status" value="1"/>
</dbReference>
<evidence type="ECO:0000256" key="1">
    <source>
        <dbReference type="ARBA" id="ARBA00022801"/>
    </source>
</evidence>
<dbReference type="PANTHER" id="PTHR11014:SF63">
    <property type="entry name" value="METALLOPEPTIDASE, PUTATIVE (AFU_ORTHOLOGUE AFUA_6G09600)-RELATED"/>
    <property type="match status" value="1"/>
</dbReference>
<dbReference type="EMBL" id="CP027569">
    <property type="protein sequence ID" value="AVO27195.1"/>
    <property type="molecule type" value="Genomic_DNA"/>
</dbReference>
<dbReference type="GO" id="GO:0050118">
    <property type="term" value="F:N-acetyldiaminopimelate deacetylase activity"/>
    <property type="evidence" value="ECO:0007669"/>
    <property type="project" value="UniProtKB-ARBA"/>
</dbReference>
<proteinExistence type="predicted"/>
<dbReference type="SUPFAM" id="SSF55031">
    <property type="entry name" value="Bacterial exopeptidase dimerisation domain"/>
    <property type="match status" value="1"/>
</dbReference>
<dbReference type="InterPro" id="IPR036264">
    <property type="entry name" value="Bact_exopeptidase_dim_dom"/>
</dbReference>
<evidence type="ECO:0000256" key="2">
    <source>
        <dbReference type="PIRSR" id="PIRSR005962-1"/>
    </source>
</evidence>
<comment type="cofactor">
    <cofactor evidence="2">
        <name>Mn(2+)</name>
        <dbReference type="ChEBI" id="CHEBI:29035"/>
    </cofactor>
    <text evidence="2">The Mn(2+) ion enhances activity.</text>
</comment>
<dbReference type="GO" id="GO:0019877">
    <property type="term" value="P:diaminopimelate biosynthetic process"/>
    <property type="evidence" value="ECO:0007669"/>
    <property type="project" value="UniProtKB-ARBA"/>
</dbReference>
<dbReference type="PIRSF" id="PIRSF005962">
    <property type="entry name" value="Pept_M20D_amidohydro"/>
    <property type="match status" value="1"/>
</dbReference>
<dbReference type="FunFam" id="3.30.70.360:FF:000001">
    <property type="entry name" value="N-acetyldiaminopimelate deacetylase"/>
    <property type="match status" value="1"/>
</dbReference>
<dbReference type="Pfam" id="PF01546">
    <property type="entry name" value="Peptidase_M20"/>
    <property type="match status" value="1"/>
</dbReference>
<feature type="binding site" evidence="2">
    <location>
        <position position="131"/>
    </location>
    <ligand>
        <name>Mn(2+)</name>
        <dbReference type="ChEBI" id="CHEBI:29035"/>
        <label>2</label>
    </ligand>
</feature>
<dbReference type="Pfam" id="PF07687">
    <property type="entry name" value="M20_dimer"/>
    <property type="match status" value="1"/>
</dbReference>
<feature type="binding site" evidence="2">
    <location>
        <position position="95"/>
    </location>
    <ligand>
        <name>Mn(2+)</name>
        <dbReference type="ChEBI" id="CHEBI:29035"/>
        <label>2</label>
    </ligand>
</feature>
<accession>A0A2S0M6W1</accession>
<keyword evidence="2" id="KW-0464">Manganese</keyword>
<dbReference type="OrthoDB" id="1633187at2"/>
<keyword evidence="2" id="KW-0479">Metal-binding</keyword>
<evidence type="ECO:0000313" key="5">
    <source>
        <dbReference type="Proteomes" id="UP000238358"/>
    </source>
</evidence>
<feature type="domain" description="Peptidase M20 dimerisation" evidence="3">
    <location>
        <begin position="179"/>
        <end position="276"/>
    </location>
</feature>
<gene>
    <name evidence="4" type="ORF">C6Y28_06040</name>
</gene>